<sequence>MGFKLRKQPKSRLNTESSATPKSQVHWRPCYLHRRVLLLFLLIFVAMIAALEALHRVSSAHYGLGSSVENLHYSWTYGPTAILTVVAAFWSRVEFQAKQNAPWQAMQENPQKAHTSVLMDYVSMIQPLSLLESFKNGHLMVAAGVICSMLLRILTIFSTGLLSLQQLQVPKYEVPIQLLQSFSANNLNLASAGSKPYNLLNAIIFEGLPYPDGTNANVTFQEFVSDLSSRDALITANVDGLAADLDCETANITVRAWGFQDIWYLGDELSGEYTEDIQVATSTCTITGNLLGNDTNYHPSRYHAMFTPCQCEGSPGPDGERIVVTVADINVGNHSAPYNVRNVTEGWVTGQQYNTMVNKTLNRSVALICRPTLSLSKFRAQLNSSDSLFTANLENIGPSSNLIELLPWDVASSVLTFNDSGSGSLDPVTMQTNHRNISNFPLPFKFGSYLVGVNGSVDQLFDAETTRQAVSSYYRAMAAQIMKLTVAKGNASSSVGSALVNENRVIVTRLSLRMMQACLGATSLMAIATIIYVPSSKDTFVPWNPNRISSIAAMISNSSSFRKVLQGTGAVPMGVLEGLLAGRKYYTQWALDSNNFSIEIADDGRGEFDLDYEDISLTWRPFPSFIFRMITFIMVALVIAALEATLHVSQANNGLGDVSTDTYTHFIWTLVPALAMVLISLLFMSLDFNTRCLAPYADLRRAVQGSTFTQSMEINYLDSLSLVNVVKSVRMKHFAVSATTTAALISSLLTIISSGLYSAINVPMISKFDFKQETTWRDMADTYLSALYQQIEDDEGEGVAIAGYILLDNLTFPKWTYDDLAFPEISPKSSIAGNSEGIFVDVTIPALRTSLSCKLQSSEELNATVVHNDNGITNSTQLSLDFVKFPCMENEIETTQSNWFGPISPHSIFGYVYEPHCVNSSSNADEHNYVLPYRHQITYVWGEMGNGAQVQSVMALSCLDSPETVNTTTRFSLPNLEITQEMPPITDESSAEIAPHLFVPFLKDAYLFDGSNGTATMRPFFEVLVSSKYSIPRTDLGDESKKEKVAEAIKHQHKLIKAQQFSQFVRASANGTLANDLLHGNITSRDRQRLMQDAVSTRTLEALLVSMIILGIWGSALLNTDAILPKNPCSIASVASLLADSNFLDRYKKVIDDPSSKSTAQALFPNSRFLLDWWNDGPLSGTSTEHRGLETDDRFTIYLIDEFQDLDKAVFGISDVARSRKVYAHIRGQDDDEVQLNRGLAHGTRTGDEWQIYNRDQTKGPLVIVERVNDFDAWAVIESQDPSPPKVGVGSLAIRTRTSTIGVNIFPLRPLNQERGPTDNELKAEWEKGDSTDLSDVRPNFNPSIRMLRASRITAAAQNPVPPAPPAPTRVSVVAMPTTPGQLDLPGVRAETDGIIQEIKKGNNRSFMLPRVRESPTAEEALKLMRDTDIIHIACHRATDKINPLKSSLLMQRSIETNLRDYQRLVVDKLTVSQIAASLKAKFRRRSYTRLAFLSACSAAEVSAKSLIDEDLHIASALQAIGFPHVISSLWSVADTMCVQLSQLFYRALVKNSDGDVLGPDSYGAAHALRDAVMSLKLENKDPALWAVYIHLGA</sequence>
<dbReference type="Pfam" id="PF11915">
    <property type="entry name" value="DUF3433"/>
    <property type="match status" value="2"/>
</dbReference>
<feature type="compositionally biased region" description="Polar residues" evidence="1">
    <location>
        <begin position="11"/>
        <end position="20"/>
    </location>
</feature>
<dbReference type="InterPro" id="IPR024983">
    <property type="entry name" value="CHAT_dom"/>
</dbReference>
<feature type="domain" description="CHAT" evidence="3">
    <location>
        <begin position="1343"/>
        <end position="1593"/>
    </location>
</feature>
<evidence type="ECO:0000313" key="4">
    <source>
        <dbReference type="EMBL" id="KAE8333994.1"/>
    </source>
</evidence>
<evidence type="ECO:0000256" key="1">
    <source>
        <dbReference type="SAM" id="MobiDB-lite"/>
    </source>
</evidence>
<feature type="transmembrane region" description="Helical" evidence="2">
    <location>
        <begin position="75"/>
        <end position="93"/>
    </location>
</feature>
<keyword evidence="5" id="KW-1185">Reference proteome</keyword>
<protein>
    <submittedName>
        <fullName evidence="4">CHAT domain-containing protein</fullName>
    </submittedName>
</protein>
<dbReference type="PANTHER" id="PTHR37544">
    <property type="entry name" value="SPRAY-RELATED"/>
    <property type="match status" value="1"/>
</dbReference>
<feature type="transmembrane region" description="Helical" evidence="2">
    <location>
        <begin position="139"/>
        <end position="162"/>
    </location>
</feature>
<dbReference type="PANTHER" id="PTHR37544:SF1">
    <property type="entry name" value="PHOSPHORIBOSYLAMINOIMIDAZOLE-SUCCINOCARBOXAMIDE SYNTHASE"/>
    <property type="match status" value="1"/>
</dbReference>
<evidence type="ECO:0000313" key="5">
    <source>
        <dbReference type="Proteomes" id="UP000325945"/>
    </source>
</evidence>
<reference evidence="5" key="1">
    <citation type="submission" date="2019-04" db="EMBL/GenBank/DDBJ databases">
        <title>Friends and foes A comparative genomics studyof 23 Aspergillus species from section Flavi.</title>
        <authorList>
            <consortium name="DOE Joint Genome Institute"/>
            <person name="Kjaerbolling I."/>
            <person name="Vesth T."/>
            <person name="Frisvad J.C."/>
            <person name="Nybo J.L."/>
            <person name="Theobald S."/>
            <person name="Kildgaard S."/>
            <person name="Isbrandt T."/>
            <person name="Kuo A."/>
            <person name="Sato A."/>
            <person name="Lyhne E.K."/>
            <person name="Kogle M.E."/>
            <person name="Wiebenga A."/>
            <person name="Kun R.S."/>
            <person name="Lubbers R.J."/>
            <person name="Makela M.R."/>
            <person name="Barry K."/>
            <person name="Chovatia M."/>
            <person name="Clum A."/>
            <person name="Daum C."/>
            <person name="Haridas S."/>
            <person name="He G."/>
            <person name="LaButti K."/>
            <person name="Lipzen A."/>
            <person name="Mondo S."/>
            <person name="Riley R."/>
            <person name="Salamov A."/>
            <person name="Simmons B.A."/>
            <person name="Magnuson J.K."/>
            <person name="Henrissat B."/>
            <person name="Mortensen U.H."/>
            <person name="Larsen T.O."/>
            <person name="Devries R.P."/>
            <person name="Grigoriev I.V."/>
            <person name="Machida M."/>
            <person name="Baker S.E."/>
            <person name="Andersen M.R."/>
        </authorList>
    </citation>
    <scope>NUCLEOTIDE SEQUENCE [LARGE SCALE GENOMIC DNA]</scope>
    <source>
        <strain evidence="5">CBS 130017</strain>
    </source>
</reference>
<dbReference type="InterPro" id="IPR021840">
    <property type="entry name" value="DUF3433"/>
</dbReference>
<name>A0A5N6XL52_9EURO</name>
<feature type="region of interest" description="Disordered" evidence="1">
    <location>
        <begin position="1"/>
        <end position="20"/>
    </location>
</feature>
<dbReference type="Proteomes" id="UP000325945">
    <property type="component" value="Unassembled WGS sequence"/>
</dbReference>
<evidence type="ECO:0000256" key="2">
    <source>
        <dbReference type="SAM" id="Phobius"/>
    </source>
</evidence>
<feature type="transmembrane region" description="Helical" evidence="2">
    <location>
        <begin position="36"/>
        <end position="55"/>
    </location>
</feature>
<proteinExistence type="predicted"/>
<keyword evidence="2" id="KW-0472">Membrane</keyword>
<organism evidence="4 5">
    <name type="scientific">Aspergillus sergii</name>
    <dbReference type="NCBI Taxonomy" id="1034303"/>
    <lineage>
        <taxon>Eukaryota</taxon>
        <taxon>Fungi</taxon>
        <taxon>Dikarya</taxon>
        <taxon>Ascomycota</taxon>
        <taxon>Pezizomycotina</taxon>
        <taxon>Eurotiomycetes</taxon>
        <taxon>Eurotiomycetidae</taxon>
        <taxon>Eurotiales</taxon>
        <taxon>Aspergillaceae</taxon>
        <taxon>Aspergillus</taxon>
        <taxon>Aspergillus subgen. Circumdati</taxon>
    </lineage>
</organism>
<accession>A0A5N6XL52</accession>
<feature type="transmembrane region" description="Helical" evidence="2">
    <location>
        <begin position="666"/>
        <end position="686"/>
    </location>
</feature>
<evidence type="ECO:0000259" key="3">
    <source>
        <dbReference type="Pfam" id="PF12770"/>
    </source>
</evidence>
<keyword evidence="2" id="KW-1133">Transmembrane helix</keyword>
<gene>
    <name evidence="4" type="ORF">BDV39DRAFT_198901</name>
</gene>
<keyword evidence="2" id="KW-0812">Transmembrane</keyword>
<dbReference type="EMBL" id="ML741761">
    <property type="protein sequence ID" value="KAE8333994.1"/>
    <property type="molecule type" value="Genomic_DNA"/>
</dbReference>
<feature type="transmembrane region" description="Helical" evidence="2">
    <location>
        <begin position="514"/>
        <end position="533"/>
    </location>
</feature>
<feature type="transmembrane region" description="Helical" evidence="2">
    <location>
        <begin position="625"/>
        <end position="646"/>
    </location>
</feature>
<feature type="compositionally biased region" description="Basic residues" evidence="1">
    <location>
        <begin position="1"/>
        <end position="10"/>
    </location>
</feature>
<dbReference type="Pfam" id="PF12770">
    <property type="entry name" value="CHAT"/>
    <property type="match status" value="1"/>
</dbReference>
<feature type="transmembrane region" description="Helical" evidence="2">
    <location>
        <begin position="734"/>
        <end position="757"/>
    </location>
</feature>